<feature type="compositionally biased region" description="Acidic residues" evidence="6">
    <location>
        <begin position="94"/>
        <end position="111"/>
    </location>
</feature>
<evidence type="ECO:0000313" key="8">
    <source>
        <dbReference type="EMBL" id="KAK3790736.1"/>
    </source>
</evidence>
<protein>
    <recommendedName>
        <fullName evidence="7">T-box domain-containing protein</fullName>
    </recommendedName>
</protein>
<dbReference type="Proteomes" id="UP001283361">
    <property type="component" value="Unassembled WGS sequence"/>
</dbReference>
<dbReference type="Pfam" id="PF00907">
    <property type="entry name" value="T-box"/>
    <property type="match status" value="1"/>
</dbReference>
<comment type="caution">
    <text evidence="8">The sequence shown here is derived from an EMBL/GenBank/DDBJ whole genome shotgun (WGS) entry which is preliminary data.</text>
</comment>
<feature type="compositionally biased region" description="Low complexity" evidence="6">
    <location>
        <begin position="594"/>
        <end position="608"/>
    </location>
</feature>
<dbReference type="GO" id="GO:0045893">
    <property type="term" value="P:positive regulation of DNA-templated transcription"/>
    <property type="evidence" value="ECO:0007669"/>
    <property type="project" value="InterPro"/>
</dbReference>
<dbReference type="GO" id="GO:0000785">
    <property type="term" value="C:chromatin"/>
    <property type="evidence" value="ECO:0007669"/>
    <property type="project" value="TreeGrafter"/>
</dbReference>
<dbReference type="PRINTS" id="PR00937">
    <property type="entry name" value="TBOX"/>
</dbReference>
<comment type="subcellular location">
    <subcellularLocation>
        <location evidence="5">Nucleus</location>
    </subcellularLocation>
</comment>
<keyword evidence="4 5" id="KW-0539">Nucleus</keyword>
<keyword evidence="9" id="KW-1185">Reference proteome</keyword>
<evidence type="ECO:0000256" key="2">
    <source>
        <dbReference type="ARBA" id="ARBA00023125"/>
    </source>
</evidence>
<feature type="compositionally biased region" description="Polar residues" evidence="6">
    <location>
        <begin position="155"/>
        <end position="189"/>
    </location>
</feature>
<dbReference type="InterPro" id="IPR008967">
    <property type="entry name" value="p53-like_TF_DNA-bd_sf"/>
</dbReference>
<feature type="compositionally biased region" description="Polar residues" evidence="6">
    <location>
        <begin position="115"/>
        <end position="130"/>
    </location>
</feature>
<feature type="region of interest" description="Disordered" evidence="6">
    <location>
        <begin position="557"/>
        <end position="626"/>
    </location>
</feature>
<dbReference type="GO" id="GO:0005634">
    <property type="term" value="C:nucleus"/>
    <property type="evidence" value="ECO:0007669"/>
    <property type="project" value="UniProtKB-SubCell"/>
</dbReference>
<evidence type="ECO:0000259" key="7">
    <source>
        <dbReference type="PROSITE" id="PS50252"/>
    </source>
</evidence>
<keyword evidence="1" id="KW-0805">Transcription regulation</keyword>
<dbReference type="PROSITE" id="PS50252">
    <property type="entry name" value="TBOX_3"/>
    <property type="match status" value="1"/>
</dbReference>
<dbReference type="GO" id="GO:0000978">
    <property type="term" value="F:RNA polymerase II cis-regulatory region sequence-specific DNA binding"/>
    <property type="evidence" value="ECO:0007669"/>
    <property type="project" value="InterPro"/>
</dbReference>
<evidence type="ECO:0000256" key="4">
    <source>
        <dbReference type="ARBA" id="ARBA00023242"/>
    </source>
</evidence>
<feature type="compositionally biased region" description="Basic and acidic residues" evidence="6">
    <location>
        <begin position="139"/>
        <end position="152"/>
    </location>
</feature>
<feature type="region of interest" description="Disordered" evidence="6">
    <location>
        <begin position="469"/>
        <end position="533"/>
    </location>
</feature>
<evidence type="ECO:0000256" key="6">
    <source>
        <dbReference type="SAM" id="MobiDB-lite"/>
    </source>
</evidence>
<feature type="region of interest" description="Disordered" evidence="6">
    <location>
        <begin position="54"/>
        <end position="232"/>
    </location>
</feature>
<proteinExistence type="predicted"/>
<evidence type="ECO:0000313" key="9">
    <source>
        <dbReference type="Proteomes" id="UP001283361"/>
    </source>
</evidence>
<dbReference type="InterPro" id="IPR001699">
    <property type="entry name" value="TF_T-box"/>
</dbReference>
<dbReference type="GO" id="GO:0001708">
    <property type="term" value="P:cell fate specification"/>
    <property type="evidence" value="ECO:0007669"/>
    <property type="project" value="TreeGrafter"/>
</dbReference>
<dbReference type="InterPro" id="IPR036960">
    <property type="entry name" value="T-box_sf"/>
</dbReference>
<dbReference type="EMBL" id="JAWDGP010001519">
    <property type="protein sequence ID" value="KAK3790736.1"/>
    <property type="molecule type" value="Genomic_DNA"/>
</dbReference>
<dbReference type="PANTHER" id="PTHR11267">
    <property type="entry name" value="T-BOX PROTEIN-RELATED"/>
    <property type="match status" value="1"/>
</dbReference>
<feature type="region of interest" description="Disordered" evidence="6">
    <location>
        <begin position="244"/>
        <end position="282"/>
    </location>
</feature>
<sequence length="644" mass="69821">MHKYQPRFHIIRTDNYMRLGFAPRTTVVFQETQFIAVTAYQNEQITKLKIDNNPFAKGFRENGGGRTNKMKKQSPSHTSPSLSVCQDDHVSSNSDDEDDDDNVEICVDDDDGCHNHSSSSFLNDANNNSDGGEAEVEEREQGEINLSRKMEVQEEQNQLTDVNHSNNQIPNDNEVSNSKQVSEVDSSSLPEPVTPKKPVLKHSAESLIAKTPPPHTGDNHAHKAGPNDSHASKDCEITKVCSSGAVDDTDSSRKLKNLPPSGESFKTLLHQHHHHHSPHRQYHHHLHSLQHHRDRPYPHVLSRSAEEHQLQQQHHHHHHSHLKLQQSQYQHLLRLESEKRELLMFEKENRFLKEQKMLGKDARSPPNVTVCGRNSLLPTSSSAPSSTPPSGAPPMFPLCHPALFAAAASAFHHPNSIAASLYLNAAAAAAPTAVSSSLTSASFHPSHPLLPHIPASLPVPSLPLPSASASLASPNGVPSKGASSPPPPSSPSPRSTPQQTNTKDNPISPSPSSPKHPSSPVSSAPPSLPRGVPVLSHPFPHHLAFLPRHATSLGPMLLNHHPSSLPHRSPPSRYHPYAPNPVSPGLPPSPDNCSRSGSGQSAARSAQSPRDTPSPASSPGVIKPVPVAREIGLNLTTEARGVPA</sequence>
<evidence type="ECO:0000256" key="5">
    <source>
        <dbReference type="PROSITE-ProRule" id="PRU00201"/>
    </source>
</evidence>
<feature type="compositionally biased region" description="Pro residues" evidence="6">
    <location>
        <begin position="578"/>
        <end position="590"/>
    </location>
</feature>
<keyword evidence="2 5" id="KW-0238">DNA-binding</keyword>
<dbReference type="AlphaFoldDB" id="A0AAE1AP51"/>
<gene>
    <name evidence="8" type="ORF">RRG08_038227</name>
</gene>
<feature type="compositionally biased region" description="Low complexity" evidence="6">
    <location>
        <begin position="560"/>
        <end position="577"/>
    </location>
</feature>
<feature type="compositionally biased region" description="Low complexity" evidence="6">
    <location>
        <begin position="375"/>
        <end position="385"/>
    </location>
</feature>
<keyword evidence="3" id="KW-0804">Transcription</keyword>
<accession>A0AAE1AP51</accession>
<feature type="region of interest" description="Disordered" evidence="6">
    <location>
        <begin position="358"/>
        <end position="392"/>
    </location>
</feature>
<dbReference type="Gene3D" id="2.60.40.820">
    <property type="entry name" value="Transcription factor, T-box"/>
    <property type="match status" value="1"/>
</dbReference>
<comment type="caution">
    <text evidence="5">Lacks conserved residue(s) required for the propagation of feature annotation.</text>
</comment>
<dbReference type="InterPro" id="IPR046360">
    <property type="entry name" value="T-box_DNA-bd"/>
</dbReference>
<evidence type="ECO:0000256" key="1">
    <source>
        <dbReference type="ARBA" id="ARBA00023015"/>
    </source>
</evidence>
<dbReference type="PANTHER" id="PTHR11267:SF181">
    <property type="entry name" value="OPTOMOTOR-BLIND PROTEIN"/>
    <property type="match status" value="1"/>
</dbReference>
<evidence type="ECO:0000256" key="3">
    <source>
        <dbReference type="ARBA" id="ARBA00023163"/>
    </source>
</evidence>
<feature type="compositionally biased region" description="Low complexity" evidence="6">
    <location>
        <begin position="469"/>
        <end position="483"/>
    </location>
</feature>
<feature type="compositionally biased region" description="Polar residues" evidence="6">
    <location>
        <begin position="75"/>
        <end position="84"/>
    </location>
</feature>
<reference evidence="8" key="1">
    <citation type="journal article" date="2023" name="G3 (Bethesda)">
        <title>A reference genome for the long-term kleptoplast-retaining sea slug Elysia crispata morphotype clarki.</title>
        <authorList>
            <person name="Eastman K.E."/>
            <person name="Pendleton A.L."/>
            <person name="Shaikh M.A."/>
            <person name="Suttiyut T."/>
            <person name="Ogas R."/>
            <person name="Tomko P."/>
            <person name="Gavelis G."/>
            <person name="Widhalm J.R."/>
            <person name="Wisecaver J.H."/>
        </authorList>
    </citation>
    <scope>NUCLEOTIDE SEQUENCE</scope>
    <source>
        <strain evidence="8">ECLA1</strain>
    </source>
</reference>
<feature type="domain" description="T-box" evidence="7">
    <location>
        <begin position="1"/>
        <end position="61"/>
    </location>
</feature>
<organism evidence="8 9">
    <name type="scientific">Elysia crispata</name>
    <name type="common">lettuce slug</name>
    <dbReference type="NCBI Taxonomy" id="231223"/>
    <lineage>
        <taxon>Eukaryota</taxon>
        <taxon>Metazoa</taxon>
        <taxon>Spiralia</taxon>
        <taxon>Lophotrochozoa</taxon>
        <taxon>Mollusca</taxon>
        <taxon>Gastropoda</taxon>
        <taxon>Heterobranchia</taxon>
        <taxon>Euthyneura</taxon>
        <taxon>Panpulmonata</taxon>
        <taxon>Sacoglossa</taxon>
        <taxon>Placobranchoidea</taxon>
        <taxon>Plakobranchidae</taxon>
        <taxon>Elysia</taxon>
    </lineage>
</organism>
<dbReference type="GO" id="GO:0000981">
    <property type="term" value="F:DNA-binding transcription factor activity, RNA polymerase II-specific"/>
    <property type="evidence" value="ECO:0007669"/>
    <property type="project" value="TreeGrafter"/>
</dbReference>
<name>A0AAE1AP51_9GAST</name>
<feature type="compositionally biased region" description="Basic residues" evidence="6">
    <location>
        <begin position="269"/>
        <end position="282"/>
    </location>
</feature>
<dbReference type="SUPFAM" id="SSF49417">
    <property type="entry name" value="p53-like transcription factors"/>
    <property type="match status" value="1"/>
</dbReference>
<feature type="compositionally biased region" description="Low complexity" evidence="6">
    <location>
        <begin position="515"/>
        <end position="525"/>
    </location>
</feature>